<gene>
    <name evidence="2" type="ORF">NUU61_004138</name>
</gene>
<evidence type="ECO:0008006" key="4">
    <source>
        <dbReference type="Google" id="ProtNLM"/>
    </source>
</evidence>
<accession>A0A9W9FKJ8</accession>
<evidence type="ECO:0000313" key="2">
    <source>
        <dbReference type="EMBL" id="KAJ5101916.1"/>
    </source>
</evidence>
<reference evidence="2" key="2">
    <citation type="journal article" date="2023" name="IMA Fungus">
        <title>Comparative genomic study of the Penicillium genus elucidates a diverse pangenome and 15 lateral gene transfer events.</title>
        <authorList>
            <person name="Petersen C."/>
            <person name="Sorensen T."/>
            <person name="Nielsen M.R."/>
            <person name="Sondergaard T.E."/>
            <person name="Sorensen J.L."/>
            <person name="Fitzpatrick D.A."/>
            <person name="Frisvad J.C."/>
            <person name="Nielsen K.L."/>
        </authorList>
    </citation>
    <scope>NUCLEOTIDE SEQUENCE</scope>
    <source>
        <strain evidence="2">IBT 34128</strain>
    </source>
</reference>
<feature type="signal peptide" evidence="1">
    <location>
        <begin position="1"/>
        <end position="18"/>
    </location>
</feature>
<organism evidence="2 3">
    <name type="scientific">Penicillium alfredii</name>
    <dbReference type="NCBI Taxonomy" id="1506179"/>
    <lineage>
        <taxon>Eukaryota</taxon>
        <taxon>Fungi</taxon>
        <taxon>Dikarya</taxon>
        <taxon>Ascomycota</taxon>
        <taxon>Pezizomycotina</taxon>
        <taxon>Eurotiomycetes</taxon>
        <taxon>Eurotiomycetidae</taxon>
        <taxon>Eurotiales</taxon>
        <taxon>Aspergillaceae</taxon>
        <taxon>Penicillium</taxon>
    </lineage>
</organism>
<keyword evidence="3" id="KW-1185">Reference proteome</keyword>
<name>A0A9W9FKJ8_9EURO</name>
<dbReference type="EMBL" id="JAPMSZ010000005">
    <property type="protein sequence ID" value="KAJ5101916.1"/>
    <property type="molecule type" value="Genomic_DNA"/>
</dbReference>
<evidence type="ECO:0000313" key="3">
    <source>
        <dbReference type="Proteomes" id="UP001141434"/>
    </source>
</evidence>
<dbReference type="GeneID" id="81393888"/>
<keyword evidence="1" id="KW-0732">Signal</keyword>
<comment type="caution">
    <text evidence="2">The sequence shown here is derived from an EMBL/GenBank/DDBJ whole genome shotgun (WGS) entry which is preliminary data.</text>
</comment>
<sequence>MLALKSFLILGAATLAAAGLGRTCIKDTVAVDAQGVLHATCGMGHGAWNSNANLDLNKCFKRSGDSGLDYAPNQDGSDVTDCIKNGDDPFEVKPFDKGMEEMIGDEYPQDFTISGACLGKGLLDLKNINNLDGTLVCSSDS</sequence>
<evidence type="ECO:0000256" key="1">
    <source>
        <dbReference type="SAM" id="SignalP"/>
    </source>
</evidence>
<dbReference type="AlphaFoldDB" id="A0A9W9FKJ8"/>
<feature type="chain" id="PRO_5040997639" description="Cyanovirin-N domain-containing protein" evidence="1">
    <location>
        <begin position="19"/>
        <end position="141"/>
    </location>
</feature>
<proteinExistence type="predicted"/>
<dbReference type="RefSeq" id="XP_056512747.1">
    <property type="nucleotide sequence ID" value="XM_056654720.1"/>
</dbReference>
<dbReference type="Proteomes" id="UP001141434">
    <property type="component" value="Unassembled WGS sequence"/>
</dbReference>
<protein>
    <recommendedName>
        <fullName evidence="4">Cyanovirin-N domain-containing protein</fullName>
    </recommendedName>
</protein>
<reference evidence="2" key="1">
    <citation type="submission" date="2022-11" db="EMBL/GenBank/DDBJ databases">
        <authorList>
            <person name="Petersen C."/>
        </authorList>
    </citation>
    <scope>NUCLEOTIDE SEQUENCE</scope>
    <source>
        <strain evidence="2">IBT 34128</strain>
    </source>
</reference>